<dbReference type="Pfam" id="PF05656">
    <property type="entry name" value="DUF805"/>
    <property type="match status" value="1"/>
</dbReference>
<dbReference type="InterPro" id="IPR008523">
    <property type="entry name" value="DUF805"/>
</dbReference>
<proteinExistence type="predicted"/>
<feature type="transmembrane region" description="Helical" evidence="1">
    <location>
        <begin position="112"/>
        <end position="136"/>
    </location>
</feature>
<reference evidence="2 3" key="1">
    <citation type="submission" date="2023-06" db="EMBL/GenBank/DDBJ databases">
        <title>Genome sequence of Methanimicrococcus sp. At1.</title>
        <authorList>
            <person name="Protasov E."/>
            <person name="Platt K."/>
            <person name="Poehlein A."/>
            <person name="Daniel R."/>
            <person name="Brune A."/>
        </authorList>
    </citation>
    <scope>NUCLEOTIDE SEQUENCE [LARGE SCALE GENOMIC DNA]</scope>
    <source>
        <strain evidence="2 3">At1</strain>
    </source>
</reference>
<comment type="caution">
    <text evidence="2">The sequence shown here is derived from an EMBL/GenBank/DDBJ whole genome shotgun (WGS) entry which is preliminary data.</text>
</comment>
<gene>
    <name evidence="2" type="ORF">MmiAt1_11740</name>
</gene>
<organism evidence="2 3">
    <name type="scientific">Methanimicrococcus hacksteinii</name>
    <dbReference type="NCBI Taxonomy" id="3028293"/>
    <lineage>
        <taxon>Archaea</taxon>
        <taxon>Methanobacteriati</taxon>
        <taxon>Methanobacteriota</taxon>
        <taxon>Stenosarchaea group</taxon>
        <taxon>Methanomicrobia</taxon>
        <taxon>Methanosarcinales</taxon>
        <taxon>Methanosarcinaceae</taxon>
        <taxon>Methanimicrococcus</taxon>
    </lineage>
</organism>
<feature type="transmembrane region" description="Helical" evidence="1">
    <location>
        <begin position="64"/>
        <end position="92"/>
    </location>
</feature>
<name>A0ABU3VQ92_9EURY</name>
<feature type="transmembrane region" description="Helical" evidence="1">
    <location>
        <begin position="23"/>
        <end position="43"/>
    </location>
</feature>
<keyword evidence="1" id="KW-1133">Transmembrane helix</keyword>
<dbReference type="PANTHER" id="PTHR34980:SF3">
    <property type="entry name" value="BLR8105 PROTEIN"/>
    <property type="match status" value="1"/>
</dbReference>
<accession>A0ABU3VQ92</accession>
<evidence type="ECO:0000313" key="2">
    <source>
        <dbReference type="EMBL" id="MDV0445589.1"/>
    </source>
</evidence>
<sequence>MVFSLISWVRENFTYNDRISRGTYIAVNIFYWLFFGFLAYGILKYRLHFKLADLIYSFGPFPPVIDSILSFLFFAAMMILILLAVLTFLFTICQTIRRLHDVDVTGWLWPLKLLTISIGIIPIPIGLLLDVVLCLWDGTPGPNKYGEDPKGRVPVTSGEYEEIEIETEKVEETGEVEEIEETENSV</sequence>
<dbReference type="Proteomes" id="UP001272052">
    <property type="component" value="Unassembled WGS sequence"/>
</dbReference>
<keyword evidence="3" id="KW-1185">Reference proteome</keyword>
<dbReference type="EMBL" id="JAWDKC010000019">
    <property type="protein sequence ID" value="MDV0445589.1"/>
    <property type="molecule type" value="Genomic_DNA"/>
</dbReference>
<dbReference type="PANTHER" id="PTHR34980">
    <property type="entry name" value="INNER MEMBRANE PROTEIN-RELATED-RELATED"/>
    <property type="match status" value="1"/>
</dbReference>
<evidence type="ECO:0000313" key="3">
    <source>
        <dbReference type="Proteomes" id="UP001272052"/>
    </source>
</evidence>
<evidence type="ECO:0000256" key="1">
    <source>
        <dbReference type="SAM" id="Phobius"/>
    </source>
</evidence>
<keyword evidence="1" id="KW-0472">Membrane</keyword>
<evidence type="ECO:0008006" key="4">
    <source>
        <dbReference type="Google" id="ProtNLM"/>
    </source>
</evidence>
<keyword evidence="1" id="KW-0812">Transmembrane</keyword>
<protein>
    <recommendedName>
        <fullName evidence="4">DUF805 domain-containing protein</fullName>
    </recommendedName>
</protein>
<dbReference type="RefSeq" id="WP_318786007.1">
    <property type="nucleotide sequence ID" value="NZ_JAWDKC010000019.1"/>
</dbReference>